<name>U9TD24_RHIID</name>
<gene>
    <name evidence="1" type="ORF">GLOINDRAFT_7684</name>
</gene>
<proteinExistence type="predicted"/>
<organism evidence="1">
    <name type="scientific">Rhizophagus irregularis (strain DAOM 181602 / DAOM 197198 / MUCL 43194)</name>
    <name type="common">Arbuscular mycorrhizal fungus</name>
    <name type="synonym">Glomus intraradices</name>
    <dbReference type="NCBI Taxonomy" id="747089"/>
    <lineage>
        <taxon>Eukaryota</taxon>
        <taxon>Fungi</taxon>
        <taxon>Fungi incertae sedis</taxon>
        <taxon>Mucoromycota</taxon>
        <taxon>Glomeromycotina</taxon>
        <taxon>Glomeromycetes</taxon>
        <taxon>Glomerales</taxon>
        <taxon>Glomeraceae</taxon>
        <taxon>Rhizophagus</taxon>
    </lineage>
</organism>
<protein>
    <submittedName>
        <fullName evidence="1">Uncharacterized protein</fullName>
    </submittedName>
</protein>
<accession>U9TD24</accession>
<dbReference type="AlphaFoldDB" id="U9TD24"/>
<sequence length="52" mass="6052">MSNSLSGKIFNFLTISLLKYITTFSVIFQAMKEELLIKQNALRNIYLMAYDD</sequence>
<dbReference type="HOGENOM" id="CLU_3088470_0_0_1"/>
<dbReference type="EMBL" id="KI296597">
    <property type="protein sequence ID" value="ESA01271.1"/>
    <property type="molecule type" value="Genomic_DNA"/>
</dbReference>
<evidence type="ECO:0000313" key="1">
    <source>
        <dbReference type="EMBL" id="ESA01271.1"/>
    </source>
</evidence>
<reference evidence="1" key="1">
    <citation type="submission" date="2013-07" db="EMBL/GenBank/DDBJ databases">
        <title>The genome of an arbuscular mycorrhizal fungus provides insights into the evolution of the oldest plant symbiosis.</title>
        <authorList>
            <consortium name="DOE Joint Genome Institute"/>
            <person name="Tisserant E."/>
            <person name="Malbreil M."/>
            <person name="Kuo A."/>
            <person name="Kohler A."/>
            <person name="Symeonidi A."/>
            <person name="Balestrini R."/>
            <person name="Charron P."/>
            <person name="Duensing N."/>
            <person name="Frei-dit-Frey N."/>
            <person name="Gianinazzi-Pearson V."/>
            <person name="Gilbert B."/>
            <person name="Handa Y."/>
            <person name="Hijri M."/>
            <person name="Kaul R."/>
            <person name="Kawaguchi M."/>
            <person name="Krajinski F."/>
            <person name="Lammers P."/>
            <person name="Lapierre D."/>
            <person name="Masclaux F.G."/>
            <person name="Murat C."/>
            <person name="Morin E."/>
            <person name="Ndikumana S."/>
            <person name="Pagni M."/>
            <person name="Petitpierre D."/>
            <person name="Requena N."/>
            <person name="Rosikiewicz P."/>
            <person name="Riley R."/>
            <person name="Saito K."/>
            <person name="San Clemente H."/>
            <person name="Shapiro H."/>
            <person name="van Tuinen D."/>
            <person name="Becard G."/>
            <person name="Bonfante P."/>
            <person name="Paszkowski U."/>
            <person name="Shachar-Hill Y."/>
            <person name="Young J.P."/>
            <person name="Sanders I.R."/>
            <person name="Henrissat B."/>
            <person name="Rensing S.A."/>
            <person name="Grigoriev I.V."/>
            <person name="Corradi N."/>
            <person name="Roux C."/>
            <person name="Martin F."/>
        </authorList>
    </citation>
    <scope>NUCLEOTIDE SEQUENCE</scope>
    <source>
        <strain evidence="1">DAOM 197198</strain>
    </source>
</reference>